<protein>
    <submittedName>
        <fullName evidence="1">Uncharacterized protein</fullName>
    </submittedName>
</protein>
<gene>
    <name evidence="1" type="ORF">NBRC111894_2881</name>
</gene>
<dbReference type="AlphaFoldDB" id="A0A4Y1ZDY9"/>
<evidence type="ECO:0000313" key="1">
    <source>
        <dbReference type="EMBL" id="GAY77327.1"/>
    </source>
</evidence>
<proteinExistence type="predicted"/>
<organism evidence="1 2">
    <name type="scientific">Sporolactobacillus inulinus</name>
    <dbReference type="NCBI Taxonomy" id="2078"/>
    <lineage>
        <taxon>Bacteria</taxon>
        <taxon>Bacillati</taxon>
        <taxon>Bacillota</taxon>
        <taxon>Bacilli</taxon>
        <taxon>Bacillales</taxon>
        <taxon>Sporolactobacillaceae</taxon>
        <taxon>Sporolactobacillus</taxon>
    </lineage>
</organism>
<comment type="caution">
    <text evidence="1">The sequence shown here is derived from an EMBL/GenBank/DDBJ whole genome shotgun (WGS) entry which is preliminary data.</text>
</comment>
<reference evidence="1 2" key="1">
    <citation type="submission" date="2017-11" db="EMBL/GenBank/DDBJ databases">
        <title>Draft Genome Sequence of Sporolactobacillus inulinus NBRC 111894 Isolated from Koso, a Japanese Sugar-Vegetable Fermented Beverage.</title>
        <authorList>
            <person name="Chiou T.Y."/>
            <person name="Oshima K."/>
            <person name="Suda W."/>
            <person name="Hattori M."/>
            <person name="Takahashi T."/>
        </authorList>
    </citation>
    <scope>NUCLEOTIDE SEQUENCE [LARGE SCALE GENOMIC DNA]</scope>
    <source>
        <strain evidence="1 2">NBRC111894</strain>
    </source>
</reference>
<dbReference type="Proteomes" id="UP000319716">
    <property type="component" value="Unassembled WGS sequence"/>
</dbReference>
<name>A0A4Y1ZDY9_9BACL</name>
<evidence type="ECO:0000313" key="2">
    <source>
        <dbReference type="Proteomes" id="UP000319716"/>
    </source>
</evidence>
<dbReference type="EMBL" id="BEXB01000024">
    <property type="protein sequence ID" value="GAY77327.1"/>
    <property type="molecule type" value="Genomic_DNA"/>
</dbReference>
<sequence>MSVPPLLLNEICVAVALIIDRCKGTRSRKTEDQVELS</sequence>
<accession>A0A4Y1ZDY9</accession>